<keyword evidence="1" id="KW-0472">Membrane</keyword>
<comment type="caution">
    <text evidence="2">The sequence shown here is derived from an EMBL/GenBank/DDBJ whole genome shotgun (WGS) entry which is preliminary data.</text>
</comment>
<name>A0A4R7RUF3_9BACT</name>
<gene>
    <name evidence="2" type="ORF">EI77_02972</name>
</gene>
<sequence length="206" mass="21763">MGGNREGMDLAKLGRLSFFALWAVAVVSGTLIMMRHSEVNGVPAQAPLRWPQESVVPGPAGQPVMLMFVHPKCPCSSASLGELERLLAQAPGRFDTCLLFVRPKGTGVEWAKDELWQKAALIPGITVKLDDDGREAELFHAATSGQTLLYDGGAKLVFEGGITAARGHAGDSAGQQAVLTLLEKKLAGVIETPVFGCALCEPESAP</sequence>
<evidence type="ECO:0000256" key="1">
    <source>
        <dbReference type="SAM" id="Phobius"/>
    </source>
</evidence>
<keyword evidence="1" id="KW-0812">Transmembrane</keyword>
<dbReference type="InterPro" id="IPR036249">
    <property type="entry name" value="Thioredoxin-like_sf"/>
</dbReference>
<dbReference type="Gene3D" id="3.40.30.10">
    <property type="entry name" value="Glutaredoxin"/>
    <property type="match status" value="1"/>
</dbReference>
<dbReference type="Proteomes" id="UP000295662">
    <property type="component" value="Unassembled WGS sequence"/>
</dbReference>
<organism evidence="2 3">
    <name type="scientific">Prosthecobacter fusiformis</name>
    <dbReference type="NCBI Taxonomy" id="48464"/>
    <lineage>
        <taxon>Bacteria</taxon>
        <taxon>Pseudomonadati</taxon>
        <taxon>Verrucomicrobiota</taxon>
        <taxon>Verrucomicrobiia</taxon>
        <taxon>Verrucomicrobiales</taxon>
        <taxon>Verrucomicrobiaceae</taxon>
        <taxon>Prosthecobacter</taxon>
    </lineage>
</organism>
<evidence type="ECO:0000313" key="3">
    <source>
        <dbReference type="Proteomes" id="UP000295662"/>
    </source>
</evidence>
<evidence type="ECO:0000313" key="2">
    <source>
        <dbReference type="EMBL" id="TDU69320.1"/>
    </source>
</evidence>
<dbReference type="SUPFAM" id="SSF52833">
    <property type="entry name" value="Thioredoxin-like"/>
    <property type="match status" value="1"/>
</dbReference>
<dbReference type="AlphaFoldDB" id="A0A4R7RUF3"/>
<accession>A0A4R7RUF3</accession>
<reference evidence="2 3" key="1">
    <citation type="submission" date="2019-03" db="EMBL/GenBank/DDBJ databases">
        <title>Genomic Encyclopedia of Archaeal and Bacterial Type Strains, Phase II (KMG-II): from individual species to whole genera.</title>
        <authorList>
            <person name="Goeker M."/>
        </authorList>
    </citation>
    <scope>NUCLEOTIDE SEQUENCE [LARGE SCALE GENOMIC DNA]</scope>
    <source>
        <strain evidence="2 3">ATCC 25309</strain>
    </source>
</reference>
<protein>
    <recommendedName>
        <fullName evidence="4">RedB protein</fullName>
    </recommendedName>
</protein>
<keyword evidence="3" id="KW-1185">Reference proteome</keyword>
<dbReference type="EMBL" id="SOCA01000005">
    <property type="protein sequence ID" value="TDU69320.1"/>
    <property type="molecule type" value="Genomic_DNA"/>
</dbReference>
<proteinExistence type="predicted"/>
<evidence type="ECO:0008006" key="4">
    <source>
        <dbReference type="Google" id="ProtNLM"/>
    </source>
</evidence>
<keyword evidence="1" id="KW-1133">Transmembrane helix</keyword>
<feature type="transmembrane region" description="Helical" evidence="1">
    <location>
        <begin position="16"/>
        <end position="34"/>
    </location>
</feature>